<keyword evidence="6" id="KW-1185">Reference proteome</keyword>
<keyword evidence="3" id="KW-0808">Transferase</keyword>
<dbReference type="PROSITE" id="PS51585">
    <property type="entry name" value="SAM_MT_TPMT"/>
    <property type="match status" value="1"/>
</dbReference>
<dbReference type="PANTHER" id="PTHR32183">
    <property type="match status" value="1"/>
</dbReference>
<sequence length="226" mass="25458">MSDDRVTQLTRLRALLSSDVESGANQGWDDAWKEEATPWDSGEPQPALLSILEEADHLIPKEGQALVAGCGRGYDTLVFAERGLDALGIDLSEEAVQQANKWLESQTDRPARSRVEFQVRDFFNLDLACTLAYDYTFFCAILPSWRTRWAETYARVVKPGGVLIALVWPIKGPDAGPEGPPYNVAPEHYKELLSDAFELKWEGIPARQKDTHVNKEQVQVWKRKSQ</sequence>
<gene>
    <name evidence="5" type="ORF">A4X13_0g1115</name>
</gene>
<reference evidence="5" key="2">
    <citation type="journal article" date="2019" name="IMA Fungus">
        <title>Genome sequencing and comparison of five Tilletia species to identify candidate genes for the detection of regulated species infecting wheat.</title>
        <authorList>
            <person name="Nguyen H.D.T."/>
            <person name="Sultana T."/>
            <person name="Kesanakurti P."/>
            <person name="Hambleton S."/>
        </authorList>
    </citation>
    <scope>NUCLEOTIDE SEQUENCE</scope>
    <source>
        <strain evidence="5">DAOMC 236416</strain>
    </source>
</reference>
<evidence type="ECO:0000256" key="3">
    <source>
        <dbReference type="ARBA" id="ARBA00022679"/>
    </source>
</evidence>
<keyword evidence="2" id="KW-0489">Methyltransferase</keyword>
<dbReference type="Proteomes" id="UP000077521">
    <property type="component" value="Unassembled WGS sequence"/>
</dbReference>
<proteinExistence type="predicted"/>
<comment type="caution">
    <text evidence="5">The sequence shown here is derived from an EMBL/GenBank/DDBJ whole genome shotgun (WGS) entry which is preliminary data.</text>
</comment>
<dbReference type="InterPro" id="IPR008854">
    <property type="entry name" value="TPMT"/>
</dbReference>
<evidence type="ECO:0000256" key="4">
    <source>
        <dbReference type="ARBA" id="ARBA00022691"/>
    </source>
</evidence>
<dbReference type="SUPFAM" id="SSF53335">
    <property type="entry name" value="S-adenosyl-L-methionine-dependent methyltransferases"/>
    <property type="match status" value="1"/>
</dbReference>
<dbReference type="AlphaFoldDB" id="A0A177TXH3"/>
<accession>A0A177TXH3</accession>
<evidence type="ECO:0000313" key="6">
    <source>
        <dbReference type="Proteomes" id="UP000077521"/>
    </source>
</evidence>
<dbReference type="EMBL" id="LWDF02000041">
    <property type="protein sequence ID" value="KAE8259289.1"/>
    <property type="molecule type" value="Genomic_DNA"/>
</dbReference>
<keyword evidence="4" id="KW-0949">S-adenosyl-L-methionine</keyword>
<reference evidence="5" key="1">
    <citation type="submission" date="2016-04" db="EMBL/GenBank/DDBJ databases">
        <authorList>
            <person name="Nguyen H.D."/>
            <person name="Samba Siva P."/>
            <person name="Cullis J."/>
            <person name="Levesque C.A."/>
            <person name="Hambleton S."/>
        </authorList>
    </citation>
    <scope>NUCLEOTIDE SEQUENCE</scope>
    <source>
        <strain evidence="5">DAOMC 236416</strain>
    </source>
</reference>
<evidence type="ECO:0000256" key="1">
    <source>
        <dbReference type="ARBA" id="ARBA00022553"/>
    </source>
</evidence>
<dbReference type="GO" id="GO:0008757">
    <property type="term" value="F:S-adenosylmethionine-dependent methyltransferase activity"/>
    <property type="evidence" value="ECO:0007669"/>
    <property type="project" value="InterPro"/>
</dbReference>
<dbReference type="Pfam" id="PF05724">
    <property type="entry name" value="TPMT"/>
    <property type="match status" value="1"/>
</dbReference>
<evidence type="ECO:0000313" key="5">
    <source>
        <dbReference type="EMBL" id="KAE8259289.1"/>
    </source>
</evidence>
<evidence type="ECO:0008006" key="7">
    <source>
        <dbReference type="Google" id="ProtNLM"/>
    </source>
</evidence>
<organism evidence="5 6">
    <name type="scientific">Tilletia indica</name>
    <dbReference type="NCBI Taxonomy" id="43049"/>
    <lineage>
        <taxon>Eukaryota</taxon>
        <taxon>Fungi</taxon>
        <taxon>Dikarya</taxon>
        <taxon>Basidiomycota</taxon>
        <taxon>Ustilaginomycotina</taxon>
        <taxon>Exobasidiomycetes</taxon>
        <taxon>Tilletiales</taxon>
        <taxon>Tilletiaceae</taxon>
        <taxon>Tilletia</taxon>
    </lineage>
</organism>
<dbReference type="CDD" id="cd02440">
    <property type="entry name" value="AdoMet_MTases"/>
    <property type="match status" value="1"/>
</dbReference>
<name>A0A177TXH3_9BASI</name>
<dbReference type="GO" id="GO:0032259">
    <property type="term" value="P:methylation"/>
    <property type="evidence" value="ECO:0007669"/>
    <property type="project" value="UniProtKB-KW"/>
</dbReference>
<dbReference type="Gene3D" id="3.40.50.150">
    <property type="entry name" value="Vaccinia Virus protein VP39"/>
    <property type="match status" value="1"/>
</dbReference>
<protein>
    <recommendedName>
        <fullName evidence="7">Methyltransferase domain-containing protein</fullName>
    </recommendedName>
</protein>
<evidence type="ECO:0000256" key="2">
    <source>
        <dbReference type="ARBA" id="ARBA00022603"/>
    </source>
</evidence>
<dbReference type="InterPro" id="IPR029063">
    <property type="entry name" value="SAM-dependent_MTases_sf"/>
</dbReference>
<dbReference type="PANTHER" id="PTHR32183:SF6">
    <property type="entry name" value="CYSTEINE SULFINATE DESULFINASE_CYSTEINE DESULFURASE AND RELATED ENZYMES"/>
    <property type="match status" value="1"/>
</dbReference>
<keyword evidence="1" id="KW-0597">Phosphoprotein</keyword>